<keyword evidence="2" id="KW-0489">Methyltransferase</keyword>
<protein>
    <submittedName>
        <fullName evidence="2">Methyltransferase type 12</fullName>
    </submittedName>
</protein>
<proteinExistence type="predicted"/>
<feature type="domain" description="Methyltransferase" evidence="1">
    <location>
        <begin position="312"/>
        <end position="438"/>
    </location>
</feature>
<evidence type="ECO:0000313" key="2">
    <source>
        <dbReference type="EMBL" id="ABM39022.1"/>
    </source>
</evidence>
<dbReference type="AlphaFoldDB" id="A1VTP4"/>
<dbReference type="Gene3D" id="3.40.50.150">
    <property type="entry name" value="Vaccinia Virus protein VP39"/>
    <property type="match status" value="1"/>
</dbReference>
<dbReference type="EMBL" id="CP000529">
    <property type="protein sequence ID" value="ABM39022.1"/>
    <property type="molecule type" value="Genomic_DNA"/>
</dbReference>
<gene>
    <name evidence="2" type="ordered locus">Pnap_3726</name>
</gene>
<accession>A1VTP4</accession>
<sequence length="497" mass="56356">MSQSRCNNLRVVASRPRRLLRTPDTVHPIRPIDPVITFRNSQGEAVRGTLTNVQRRSLVMEIYNPYSIVQVSEVLSELTIRSGERSIYKGKAVVTSLLNTGLMAMVSAVLIDEWNELAAIGRDGKSVGDEARSFVQGWNTRFNVRRQYQVVVSEMRAYFSEITRWIDQADINTGLPRAGDGRVREDVFFDLASPLLEKGREYLLWFEDEAGRVDPEIAPVHRSFAQAAIHPLILRAPFVYRTFAKPLGYAGDYEMVNQILGDPRQGPSTYFQLVNYMFLQAGVAVAHRNRIDILCDRLDELAAAAVKAGRPMRVLNVGCGPAAEIERFVRNNPHSDMLEFVLVDFSEETLKYTAQRLEEASRPTRRKLNVTLQHESVNQLLKRAVRAQRAAPEESFDYVYCAGLFDYLTDKVCTRLIEYFISRSRPGGRILVTNVHSSNPERNWMEHFLEWYLIYRDEAGMLNALPQGIENARTYTDPIGVNVFVEAIVSADASNTA</sequence>
<dbReference type="Pfam" id="PF13847">
    <property type="entry name" value="Methyltransf_31"/>
    <property type="match status" value="1"/>
</dbReference>
<dbReference type="GO" id="GO:0032259">
    <property type="term" value="P:methylation"/>
    <property type="evidence" value="ECO:0007669"/>
    <property type="project" value="UniProtKB-KW"/>
</dbReference>
<dbReference type="InterPro" id="IPR025714">
    <property type="entry name" value="Methyltranfer_dom"/>
</dbReference>
<keyword evidence="2" id="KW-0808">Transferase</keyword>
<dbReference type="GO" id="GO:0008168">
    <property type="term" value="F:methyltransferase activity"/>
    <property type="evidence" value="ECO:0007669"/>
    <property type="project" value="UniProtKB-KW"/>
</dbReference>
<dbReference type="CDD" id="cd02440">
    <property type="entry name" value="AdoMet_MTases"/>
    <property type="match status" value="1"/>
</dbReference>
<reference evidence="3" key="1">
    <citation type="journal article" date="2009" name="Environ. Microbiol.">
        <title>The genome of Polaromonas naphthalenivorans strain CJ2, isolated from coal tar-contaminated sediment, reveals physiological and metabolic versatility and evolution through extensive horizontal gene transfer.</title>
        <authorList>
            <person name="Yagi J.M."/>
            <person name="Sims D."/>
            <person name="Brettin T."/>
            <person name="Bruce D."/>
            <person name="Madsen E.L."/>
        </authorList>
    </citation>
    <scope>NUCLEOTIDE SEQUENCE [LARGE SCALE GENOMIC DNA]</scope>
    <source>
        <strain evidence="3">CJ2</strain>
    </source>
</reference>
<dbReference type="STRING" id="365044.Pnap_3726"/>
<evidence type="ECO:0000259" key="1">
    <source>
        <dbReference type="Pfam" id="PF13847"/>
    </source>
</evidence>
<evidence type="ECO:0000313" key="3">
    <source>
        <dbReference type="Proteomes" id="UP000000644"/>
    </source>
</evidence>
<dbReference type="InterPro" id="IPR029063">
    <property type="entry name" value="SAM-dependent_MTases_sf"/>
</dbReference>
<dbReference type="OrthoDB" id="9811915at2"/>
<dbReference type="HOGENOM" id="CLU_045659_0_0_4"/>
<name>A1VTP4_POLNA</name>
<dbReference type="SUPFAM" id="SSF53335">
    <property type="entry name" value="S-adenosyl-L-methionine-dependent methyltransferases"/>
    <property type="match status" value="1"/>
</dbReference>
<organism evidence="2 3">
    <name type="scientific">Polaromonas naphthalenivorans (strain CJ2)</name>
    <dbReference type="NCBI Taxonomy" id="365044"/>
    <lineage>
        <taxon>Bacteria</taxon>
        <taxon>Pseudomonadati</taxon>
        <taxon>Pseudomonadota</taxon>
        <taxon>Betaproteobacteria</taxon>
        <taxon>Burkholderiales</taxon>
        <taxon>Comamonadaceae</taxon>
        <taxon>Polaromonas</taxon>
    </lineage>
</organism>
<dbReference type="Proteomes" id="UP000000644">
    <property type="component" value="Chromosome"/>
</dbReference>
<keyword evidence="3" id="KW-1185">Reference proteome</keyword>
<dbReference type="eggNOG" id="COG0500">
    <property type="taxonomic scope" value="Bacteria"/>
</dbReference>
<dbReference type="KEGG" id="pna:Pnap_3726"/>